<dbReference type="Proteomes" id="UP000241421">
    <property type="component" value="Unassembled WGS sequence"/>
</dbReference>
<accession>A0A2U2H9Z2</accession>
<feature type="domain" description="SAF" evidence="3">
    <location>
        <begin position="15"/>
        <end position="85"/>
    </location>
</feature>
<comment type="caution">
    <text evidence="4">The sequence shown here is derived from an EMBL/GenBank/DDBJ whole genome shotgun (WGS) entry which is preliminary data.</text>
</comment>
<keyword evidence="2 4" id="KW-0456">Lyase</keyword>
<dbReference type="EMBL" id="PXWF02000338">
    <property type="protein sequence ID" value="PWF39495.1"/>
    <property type="molecule type" value="Genomic_DNA"/>
</dbReference>
<evidence type="ECO:0000313" key="5">
    <source>
        <dbReference type="Proteomes" id="UP000241421"/>
    </source>
</evidence>
<dbReference type="PANTHER" id="PTHR30536:SF1">
    <property type="entry name" value="GALACTARATE DEHYDRATASE (L-THREO-FORMING)"/>
    <property type="match status" value="1"/>
</dbReference>
<dbReference type="EC" id="4.2.1.42" evidence="4"/>
<name>A0A2U2H9Z2_9BURK</name>
<evidence type="ECO:0000259" key="3">
    <source>
        <dbReference type="SMART" id="SM00858"/>
    </source>
</evidence>
<dbReference type="Pfam" id="PF04295">
    <property type="entry name" value="GD_AH_second"/>
    <property type="match status" value="1"/>
</dbReference>
<dbReference type="GO" id="GO:0046392">
    <property type="term" value="P:galactarate catabolic process"/>
    <property type="evidence" value="ECO:0007669"/>
    <property type="project" value="TreeGrafter"/>
</dbReference>
<dbReference type="InterPro" id="IPR048332">
    <property type="entry name" value="GD_AH_C"/>
</dbReference>
<evidence type="ECO:0000256" key="1">
    <source>
        <dbReference type="ARBA" id="ARBA00010986"/>
    </source>
</evidence>
<dbReference type="InterPro" id="IPR044144">
    <property type="entry name" value="SAF_UxaA/GarD"/>
</dbReference>
<dbReference type="InterPro" id="IPR007392">
    <property type="entry name" value="GD_AH_second"/>
</dbReference>
<dbReference type="PANTHER" id="PTHR30536">
    <property type="entry name" value="ALTRONATE/GALACTARATE DEHYDRATASE"/>
    <property type="match status" value="1"/>
</dbReference>
<dbReference type="CDD" id="cd11613">
    <property type="entry name" value="SAF_AH_GD"/>
    <property type="match status" value="1"/>
</dbReference>
<dbReference type="SMART" id="SM00858">
    <property type="entry name" value="SAF"/>
    <property type="match status" value="1"/>
</dbReference>
<proteinExistence type="inferred from homology"/>
<evidence type="ECO:0000313" key="4">
    <source>
        <dbReference type="EMBL" id="PWF39495.1"/>
    </source>
</evidence>
<dbReference type="Gene3D" id="2.30.130.110">
    <property type="match status" value="1"/>
</dbReference>
<organism evidence="4 5">
    <name type="scientific">Massilia glaciei</name>
    <dbReference type="NCBI Taxonomy" id="1524097"/>
    <lineage>
        <taxon>Bacteria</taxon>
        <taxon>Pseudomonadati</taxon>
        <taxon>Pseudomonadota</taxon>
        <taxon>Betaproteobacteria</taxon>
        <taxon>Burkholderiales</taxon>
        <taxon>Oxalobacteraceae</taxon>
        <taxon>Telluria group</taxon>
        <taxon>Massilia</taxon>
    </lineage>
</organism>
<evidence type="ECO:0000256" key="2">
    <source>
        <dbReference type="ARBA" id="ARBA00023239"/>
    </source>
</evidence>
<dbReference type="AlphaFoldDB" id="A0A2U2H9Z2"/>
<sequence>MNYDGARYIRMHENDNVAIVANDGGLAAGAVFADGLALVEAVPQGHKVALRDLAEGDPVTRYNVTIGHASGAIARGAWVSEKVLRMPPARSLDDLPVGTRLVPPAAPLEGYTFEGYRNADGSVGTRNILAITTTVQCVSGVVDFAVRRIKDELLARYPNVDDVVGLEHSYGCGVAIDAPGAEVPIRTLRNISKNPNFGGAVMVVSLGCEKLPPARLFPKGSIPISGSGAASAEPSVVCLQDQQHVGFDSMIASIIDTAETHLKRLDARRRETCPASELVVGVQCGGSDAFSGVTANPAVGFATDLLVRAGATVMFS</sequence>
<comment type="similarity">
    <text evidence="1">Belongs to the UxaA family.</text>
</comment>
<keyword evidence="5" id="KW-1185">Reference proteome</keyword>
<dbReference type="GO" id="GO:0019698">
    <property type="term" value="P:D-galacturonate catabolic process"/>
    <property type="evidence" value="ECO:0007669"/>
    <property type="project" value="TreeGrafter"/>
</dbReference>
<dbReference type="InterPro" id="IPR052172">
    <property type="entry name" value="UxaA_altronate/galactarate_dh"/>
</dbReference>
<dbReference type="Pfam" id="PF20629">
    <property type="entry name" value="GD_AH_C"/>
    <property type="match status" value="1"/>
</dbReference>
<protein>
    <submittedName>
        <fullName evidence="4">Galactarate dehydratase</fullName>
        <ecNumber evidence="4">4.2.1.42</ecNumber>
    </submittedName>
</protein>
<feature type="non-terminal residue" evidence="4">
    <location>
        <position position="316"/>
    </location>
</feature>
<dbReference type="GO" id="GO:0008867">
    <property type="term" value="F:galactarate dehydratase activity"/>
    <property type="evidence" value="ECO:0007669"/>
    <property type="project" value="UniProtKB-EC"/>
</dbReference>
<gene>
    <name evidence="4" type="primary">garD</name>
    <name evidence="4" type="ORF">C7C56_026800</name>
</gene>
<reference evidence="4 5" key="1">
    <citation type="submission" date="2018-04" db="EMBL/GenBank/DDBJ databases">
        <title>Massilia violaceinigra sp. nov., a novel purple-pigmented bacterium isolated from Tianshan glacier, Xinjiang, China.</title>
        <authorList>
            <person name="Wang H."/>
        </authorList>
    </citation>
    <scope>NUCLEOTIDE SEQUENCE [LARGE SCALE GENOMIC DNA]</scope>
    <source>
        <strain evidence="4 5">B448-2</strain>
    </source>
</reference>
<dbReference type="InterPro" id="IPR013974">
    <property type="entry name" value="SAF"/>
</dbReference>